<gene>
    <name evidence="1" type="ORF">MMYC01_210484</name>
</gene>
<proteinExistence type="predicted"/>
<sequence>MEHGHADAGSYQATPPAARDHISHLFIDTLLPIPRQGPVRSHNSLWAVVDIDTVISSRGQAIQALKEMLALPESSSSDEAIAAVVKLAINDLCYTETQDLQVHADGVHEMTRLRGGLAALGMNGVLAKIAILRTTLPARLEHTTAAMLRDVEFLLNAVLALPQSPSLWQLRKVQSMSEWVHGRLSGAAEQMSTSPLHHATRLASLLYCRAIEAREPLSRVVQEGDVIELVDAVWKVPLDVWNNHLDTLLWVLVTVLPTARSMEQFYSTKMMLMAAAVQLTIADWNAAAAVLARAVKLQAWLSYLPSGLGHPIEL</sequence>
<dbReference type="PANTHER" id="PTHR37540">
    <property type="entry name" value="TRANSCRIPTION FACTOR (ACR-2), PUTATIVE-RELATED-RELATED"/>
    <property type="match status" value="1"/>
</dbReference>
<dbReference type="Proteomes" id="UP000078237">
    <property type="component" value="Unassembled WGS sequence"/>
</dbReference>
<dbReference type="STRING" id="100816.A0A175VN72"/>
<comment type="caution">
    <text evidence="1">The sequence shown here is derived from an EMBL/GenBank/DDBJ whole genome shotgun (WGS) entry which is preliminary data.</text>
</comment>
<dbReference type="AlphaFoldDB" id="A0A175VN72"/>
<protein>
    <submittedName>
        <fullName evidence="1">Uncharacterized protein</fullName>
    </submittedName>
</protein>
<dbReference type="VEuPathDB" id="FungiDB:MMYC01_210484"/>
<dbReference type="EMBL" id="LCTW02000601">
    <property type="protein sequence ID" value="KXX72937.1"/>
    <property type="molecule type" value="Genomic_DNA"/>
</dbReference>
<accession>A0A175VN72</accession>
<organism evidence="1 2">
    <name type="scientific">Madurella mycetomatis</name>
    <dbReference type="NCBI Taxonomy" id="100816"/>
    <lineage>
        <taxon>Eukaryota</taxon>
        <taxon>Fungi</taxon>
        <taxon>Dikarya</taxon>
        <taxon>Ascomycota</taxon>
        <taxon>Pezizomycotina</taxon>
        <taxon>Sordariomycetes</taxon>
        <taxon>Sordariomycetidae</taxon>
        <taxon>Sordariales</taxon>
        <taxon>Sordariales incertae sedis</taxon>
        <taxon>Madurella</taxon>
    </lineage>
</organism>
<evidence type="ECO:0000313" key="2">
    <source>
        <dbReference type="Proteomes" id="UP000078237"/>
    </source>
</evidence>
<name>A0A175VN72_9PEZI</name>
<keyword evidence="2" id="KW-1185">Reference proteome</keyword>
<dbReference type="PANTHER" id="PTHR37540:SF9">
    <property type="entry name" value="ZN(2)-C6 FUNGAL-TYPE DOMAIN-CONTAINING PROTEIN"/>
    <property type="match status" value="1"/>
</dbReference>
<dbReference type="OrthoDB" id="4590544at2759"/>
<evidence type="ECO:0000313" key="1">
    <source>
        <dbReference type="EMBL" id="KXX72937.1"/>
    </source>
</evidence>
<reference evidence="1 2" key="1">
    <citation type="journal article" date="2016" name="Genome Announc.">
        <title>Genome Sequence of Madurella mycetomatis mm55, Isolated from a Human Mycetoma Case in Sudan.</title>
        <authorList>
            <person name="Smit S."/>
            <person name="Derks M.F."/>
            <person name="Bervoets S."/>
            <person name="Fahal A."/>
            <person name="van Leeuwen W."/>
            <person name="van Belkum A."/>
            <person name="van de Sande W.W."/>
        </authorList>
    </citation>
    <scope>NUCLEOTIDE SEQUENCE [LARGE SCALE GENOMIC DNA]</scope>
    <source>
        <strain evidence="2">mm55</strain>
    </source>
</reference>